<dbReference type="InterPro" id="IPR028994">
    <property type="entry name" value="Integrin_alpha_N"/>
</dbReference>
<dbReference type="GO" id="GO:0004622">
    <property type="term" value="F:phosphatidylcholine lysophospholipase activity"/>
    <property type="evidence" value="ECO:0007669"/>
    <property type="project" value="TreeGrafter"/>
</dbReference>
<dbReference type="AlphaFoldDB" id="A0A9P5H7A9"/>
<name>A0A9P5H7A9_9HYPO</name>
<dbReference type="InterPro" id="IPR013830">
    <property type="entry name" value="SGNH_hydro"/>
</dbReference>
<dbReference type="PANTHER" id="PTHR30383:SF31">
    <property type="entry name" value="SGNH HYDROLASE-TYPE ESTERASE DOMAIN-CONTAINING PROTEIN-RELATED"/>
    <property type="match status" value="1"/>
</dbReference>
<dbReference type="Pfam" id="PF13472">
    <property type="entry name" value="Lipase_GDSL_2"/>
    <property type="match status" value="1"/>
</dbReference>
<evidence type="ECO:0000259" key="2">
    <source>
        <dbReference type="Pfam" id="PF13472"/>
    </source>
</evidence>
<dbReference type="InterPro" id="IPR036514">
    <property type="entry name" value="SGNH_hydro_sf"/>
</dbReference>
<dbReference type="PANTHER" id="PTHR30383">
    <property type="entry name" value="THIOESTERASE 1/PROTEASE 1/LYSOPHOSPHOLIPASE L1"/>
    <property type="match status" value="1"/>
</dbReference>
<sequence>MSPLNFALADSDTDHEAVPGDVLTQIRDRLKNSLGYKPNIIIINGGTNDASQNIAPSEAGTRMNEILNDIWGADGMADTCVMLSTILDTTGATGKVTRITINEKYRELVKQRAGDGKCIYMADMDPPGAGGGWITWDDYDPAETTKIHPNDEGHRKMAYVFYKAINEAASDNKLVEPSGDFEAANSVCDKVFGSGIGAGGKTQRGFGEHDGIYLHDAEEKGIILTIESDWDRNQWRFARLFDTKYDDLVGWYELSETEHAFGVWKNSADGQGTYTRIADMYPHMYCIPRGLHFIDMNADGLDDIVCIGPEGNLYLSVNQGDGDRAAGKPPTFKFLDKIKENEGALQARVRIADIDGDGRGDYGVIDDSGNIRFWRNGWVDDKPEYWQALGVRSSDNDVKDIKGIRFTDLNGDGRDDFLFVDIDGMTDTWTNSRSCKQGKEGDGLNVGWRQAFHKGYKSGEDWTHFGMTGYMTNDEQDVTNRIHFARVYGTASAFGNLPRRDYVFMQHDENNGKHRFRLRAWKSTGEGGTKLLADGNKYCNMAGHDNGMEDYVWTHSTGKMTLFVNRGKTTISDSDAGGFWDAAPGVIWTPPRDMHRRDLHLADWDGDGDCDIIYVDPNNGAVEVFINEYPQRKKWEWTHLSNPVPDLGCSQKKGVGIDDLAVRFADLTGNNRTDYLCIEKNGRVSGFVHNDDDSWENVGQIKFEDGKDRANLRWADVNGDGRDDMLWVDKFTGNGYVWYNGDRGDPAELSGSSFDWRKINDPVYRGDVAGTCEYYPDLDGNGRADMQSILGTWTNEATTSFNPSCGMTDAKGDDDGGVVNPELPVMPT</sequence>
<dbReference type="EMBL" id="JAANBB010000124">
    <property type="protein sequence ID" value="KAF7549363.1"/>
    <property type="molecule type" value="Genomic_DNA"/>
</dbReference>
<dbReference type="Proteomes" id="UP000722485">
    <property type="component" value="Unassembled WGS sequence"/>
</dbReference>
<comment type="caution">
    <text evidence="3">The sequence shown here is derived from an EMBL/GenBank/DDBJ whole genome shotgun (WGS) entry which is preliminary data.</text>
</comment>
<evidence type="ECO:0000256" key="1">
    <source>
        <dbReference type="ARBA" id="ARBA00022729"/>
    </source>
</evidence>
<organism evidence="3 4">
    <name type="scientific">Cylindrodendrum hubeiense</name>
    <dbReference type="NCBI Taxonomy" id="595255"/>
    <lineage>
        <taxon>Eukaryota</taxon>
        <taxon>Fungi</taxon>
        <taxon>Dikarya</taxon>
        <taxon>Ascomycota</taxon>
        <taxon>Pezizomycotina</taxon>
        <taxon>Sordariomycetes</taxon>
        <taxon>Hypocreomycetidae</taxon>
        <taxon>Hypocreales</taxon>
        <taxon>Nectriaceae</taxon>
        <taxon>Cylindrodendrum</taxon>
    </lineage>
</organism>
<dbReference type="SUPFAM" id="SSF69318">
    <property type="entry name" value="Integrin alpha N-terminal domain"/>
    <property type="match status" value="2"/>
</dbReference>
<reference evidence="3" key="1">
    <citation type="submission" date="2020-03" db="EMBL/GenBank/DDBJ databases">
        <title>Draft Genome Sequence of Cylindrodendrum hubeiense.</title>
        <authorList>
            <person name="Buettner E."/>
            <person name="Kellner H."/>
        </authorList>
    </citation>
    <scope>NUCLEOTIDE SEQUENCE</scope>
    <source>
        <strain evidence="3">IHI 201604</strain>
    </source>
</reference>
<feature type="domain" description="SGNH hydrolase-type esterase" evidence="2">
    <location>
        <begin position="13"/>
        <end position="155"/>
    </location>
</feature>
<protein>
    <recommendedName>
        <fullName evidence="2">SGNH hydrolase-type esterase domain-containing protein</fullName>
    </recommendedName>
</protein>
<keyword evidence="4" id="KW-1185">Reference proteome</keyword>
<dbReference type="Gene3D" id="3.40.50.1110">
    <property type="entry name" value="SGNH hydrolase"/>
    <property type="match status" value="1"/>
</dbReference>
<dbReference type="InterPro" id="IPR013517">
    <property type="entry name" value="FG-GAP"/>
</dbReference>
<dbReference type="InterPro" id="IPR051532">
    <property type="entry name" value="Ester_Hydrolysis_Enzymes"/>
</dbReference>
<gene>
    <name evidence="3" type="ORF">G7Z17_g6445</name>
</gene>
<accession>A0A9P5H7A9</accession>
<proteinExistence type="predicted"/>
<dbReference type="Pfam" id="PF13517">
    <property type="entry name" value="FG-GAP_3"/>
    <property type="match status" value="2"/>
</dbReference>
<dbReference type="OrthoDB" id="3915838at2759"/>
<evidence type="ECO:0000313" key="3">
    <source>
        <dbReference type="EMBL" id="KAF7549363.1"/>
    </source>
</evidence>
<dbReference type="SUPFAM" id="SSF52266">
    <property type="entry name" value="SGNH hydrolase"/>
    <property type="match status" value="1"/>
</dbReference>
<keyword evidence="1" id="KW-0732">Signal</keyword>
<evidence type="ECO:0000313" key="4">
    <source>
        <dbReference type="Proteomes" id="UP000722485"/>
    </source>
</evidence>